<accession>A0A3P9LGT3</accession>
<name>A0A3P9LGT3_ORYLA</name>
<feature type="repeat" description="WD" evidence="8">
    <location>
        <begin position="120"/>
        <end position="162"/>
    </location>
</feature>
<feature type="compositionally biased region" description="Polar residues" evidence="9">
    <location>
        <begin position="1"/>
        <end position="11"/>
    </location>
</feature>
<feature type="region of interest" description="Disordered" evidence="9">
    <location>
        <begin position="1"/>
        <end position="32"/>
    </location>
</feature>
<feature type="repeat" description="WD" evidence="8">
    <location>
        <begin position="317"/>
        <end position="357"/>
    </location>
</feature>
<evidence type="ECO:0000256" key="3">
    <source>
        <dbReference type="ARBA" id="ARBA00022490"/>
    </source>
</evidence>
<keyword evidence="6" id="KW-0539">Nucleus</keyword>
<sequence>MPVESGSSSAARQVKQKRKSHSLSIRRTNSTEQDRLGLQRDILEGQDSKLPPSLRSNLLDLFSQIEREFENLYLENVESSHSTSQLSQKLKTTYKASTSKIVSSFKATAARAVCQLVKEYVGHRDGIWDLSVTRNQPVVLGTASADHTAMLWSIETGKCLLKYTGHQGSASGDQTAHIWRYMVQLPTPQPVADVSQTPCEDDVDFSDKDEPDCEVEGPIDCPSIRVAATTLRSHQGVVIAADWLVGGRQVVTASWDRSANLYDVETSELVHSLTGHDQELTHCCTHPTQRLVVTSSRDTTFRLWDFRDPSIHSVNVFQGHTDTVTSAVFTVGDNVVSGSDDRTVKVWDLKNMRSPIATIRTDSAVNRISVSVNQKIIALPHDNRQVRLFDMSGVRLARLPRSNRQGHRRMVCCSIWCEDNTTCNLFTCGFDRQAIGWNINIPALLQEK</sequence>
<dbReference type="GO" id="GO:0005634">
    <property type="term" value="C:nucleus"/>
    <property type="evidence" value="ECO:0007669"/>
    <property type="project" value="UniProtKB-SubCell"/>
</dbReference>
<dbReference type="PANTHER" id="PTHR19855:SF12">
    <property type="entry name" value="WD REPEAT-CONTAINING PROTEIN 37"/>
    <property type="match status" value="1"/>
</dbReference>
<dbReference type="FunFam" id="2.130.10.10:FF:000080">
    <property type="entry name" value="WD repeat-containing protein 37"/>
    <property type="match status" value="1"/>
</dbReference>
<reference evidence="10 11" key="2">
    <citation type="submission" date="2017-04" db="EMBL/GenBank/DDBJ databases">
        <title>CpG methylation of centromeres and impact of large insertions on vertebrate speciation.</title>
        <authorList>
            <person name="Ichikawa K."/>
            <person name="Yoshimura J."/>
            <person name="Morishita S."/>
        </authorList>
    </citation>
    <scope>NUCLEOTIDE SEQUENCE</scope>
    <source>
        <strain evidence="10 11">HNI</strain>
    </source>
</reference>
<comment type="subcellular location">
    <subcellularLocation>
        <location evidence="2">Cytoplasm</location>
    </subcellularLocation>
    <subcellularLocation>
        <location evidence="1">Nucleus</location>
    </subcellularLocation>
</comment>
<dbReference type="PROSITE" id="PS00678">
    <property type="entry name" value="WD_REPEATS_1"/>
    <property type="match status" value="1"/>
</dbReference>
<evidence type="ECO:0000256" key="6">
    <source>
        <dbReference type="ARBA" id="ARBA00023242"/>
    </source>
</evidence>
<dbReference type="InterPro" id="IPR001680">
    <property type="entry name" value="WD40_rpt"/>
</dbReference>
<reference evidence="10" key="4">
    <citation type="submission" date="2025-09" db="UniProtKB">
        <authorList>
            <consortium name="Ensembl"/>
        </authorList>
    </citation>
    <scope>IDENTIFICATION</scope>
    <source>
        <strain evidence="10">HNI</strain>
    </source>
</reference>
<organism evidence="10 11">
    <name type="scientific">Oryzias latipes</name>
    <name type="common">Japanese rice fish</name>
    <name type="synonym">Japanese killifish</name>
    <dbReference type="NCBI Taxonomy" id="8090"/>
    <lineage>
        <taxon>Eukaryota</taxon>
        <taxon>Metazoa</taxon>
        <taxon>Chordata</taxon>
        <taxon>Craniata</taxon>
        <taxon>Vertebrata</taxon>
        <taxon>Euteleostomi</taxon>
        <taxon>Actinopterygii</taxon>
        <taxon>Neopterygii</taxon>
        <taxon>Teleostei</taxon>
        <taxon>Neoteleostei</taxon>
        <taxon>Acanthomorphata</taxon>
        <taxon>Ovalentaria</taxon>
        <taxon>Atherinomorphae</taxon>
        <taxon>Beloniformes</taxon>
        <taxon>Adrianichthyidae</taxon>
        <taxon>Oryziinae</taxon>
        <taxon>Oryzias</taxon>
    </lineage>
</organism>
<evidence type="ECO:0000256" key="7">
    <source>
        <dbReference type="ARBA" id="ARBA00040954"/>
    </source>
</evidence>
<dbReference type="CDD" id="cd00200">
    <property type="entry name" value="WD40"/>
    <property type="match status" value="1"/>
</dbReference>
<dbReference type="Ensembl" id="ENSORLT00020035329.1">
    <property type="protein sequence ID" value="ENSORLP00020019812.1"/>
    <property type="gene ID" value="ENSORLG00020020850.1"/>
</dbReference>
<dbReference type="PROSITE" id="PS50082">
    <property type="entry name" value="WD_REPEATS_2"/>
    <property type="match status" value="4"/>
</dbReference>
<dbReference type="Pfam" id="PF00400">
    <property type="entry name" value="WD40"/>
    <property type="match status" value="4"/>
</dbReference>
<dbReference type="GO" id="GO:0005737">
    <property type="term" value="C:cytoplasm"/>
    <property type="evidence" value="ECO:0007669"/>
    <property type="project" value="UniProtKB-SubCell"/>
</dbReference>
<reference key="1">
    <citation type="journal article" date="2007" name="Nature">
        <title>The medaka draft genome and insights into vertebrate genome evolution.</title>
        <authorList>
            <person name="Kasahara M."/>
            <person name="Naruse K."/>
            <person name="Sasaki S."/>
            <person name="Nakatani Y."/>
            <person name="Qu W."/>
            <person name="Ahsan B."/>
            <person name="Yamada T."/>
            <person name="Nagayasu Y."/>
            <person name="Doi K."/>
            <person name="Kasai Y."/>
            <person name="Jindo T."/>
            <person name="Kobayashi D."/>
            <person name="Shimada A."/>
            <person name="Toyoda A."/>
            <person name="Kuroki Y."/>
            <person name="Fujiyama A."/>
            <person name="Sasaki T."/>
            <person name="Shimizu A."/>
            <person name="Asakawa S."/>
            <person name="Shimizu N."/>
            <person name="Hashimoto S."/>
            <person name="Yang J."/>
            <person name="Lee Y."/>
            <person name="Matsushima K."/>
            <person name="Sugano S."/>
            <person name="Sakaizumi M."/>
            <person name="Narita T."/>
            <person name="Ohishi K."/>
            <person name="Haga S."/>
            <person name="Ohta F."/>
            <person name="Nomoto H."/>
            <person name="Nogata K."/>
            <person name="Morishita T."/>
            <person name="Endo T."/>
            <person name="Shin-I T."/>
            <person name="Takeda H."/>
            <person name="Morishita S."/>
            <person name="Kohara Y."/>
        </authorList>
    </citation>
    <scope>NUCLEOTIDE SEQUENCE [LARGE SCALE GENOMIC DNA]</scope>
    <source>
        <strain>Hd-rR</strain>
    </source>
</reference>
<dbReference type="PRINTS" id="PR00320">
    <property type="entry name" value="GPROTEINBRPT"/>
</dbReference>
<evidence type="ECO:0000256" key="8">
    <source>
        <dbReference type="PROSITE-ProRule" id="PRU00221"/>
    </source>
</evidence>
<proteinExistence type="predicted"/>
<evidence type="ECO:0000256" key="9">
    <source>
        <dbReference type="SAM" id="MobiDB-lite"/>
    </source>
</evidence>
<dbReference type="PANTHER" id="PTHR19855">
    <property type="entry name" value="WD40 REPEAT PROTEIN 12, 37"/>
    <property type="match status" value="1"/>
</dbReference>
<feature type="repeat" description="WD" evidence="8">
    <location>
        <begin position="273"/>
        <end position="314"/>
    </location>
</feature>
<protein>
    <recommendedName>
        <fullName evidence="7">WD repeat-containing protein 37</fullName>
    </recommendedName>
</protein>
<dbReference type="InterPro" id="IPR036322">
    <property type="entry name" value="WD40_repeat_dom_sf"/>
</dbReference>
<keyword evidence="3" id="KW-0963">Cytoplasm</keyword>
<evidence type="ECO:0000313" key="10">
    <source>
        <dbReference type="Ensembl" id="ENSORLP00020019812.1"/>
    </source>
</evidence>
<reference evidence="10" key="3">
    <citation type="submission" date="2025-08" db="UniProtKB">
        <authorList>
            <consortium name="Ensembl"/>
        </authorList>
    </citation>
    <scope>IDENTIFICATION</scope>
    <source>
        <strain evidence="10">HNI</strain>
    </source>
</reference>
<dbReference type="PROSITE" id="PS50294">
    <property type="entry name" value="WD_REPEATS_REGION"/>
    <property type="match status" value="2"/>
</dbReference>
<keyword evidence="5" id="KW-0677">Repeat</keyword>
<dbReference type="InterPro" id="IPR015943">
    <property type="entry name" value="WD40/YVTN_repeat-like_dom_sf"/>
</dbReference>
<evidence type="ECO:0000256" key="4">
    <source>
        <dbReference type="ARBA" id="ARBA00022574"/>
    </source>
</evidence>
<dbReference type="SUPFAM" id="SSF50978">
    <property type="entry name" value="WD40 repeat-like"/>
    <property type="match status" value="1"/>
</dbReference>
<evidence type="ECO:0000256" key="5">
    <source>
        <dbReference type="ARBA" id="ARBA00022737"/>
    </source>
</evidence>
<dbReference type="SMART" id="SM00320">
    <property type="entry name" value="WD40"/>
    <property type="match status" value="6"/>
</dbReference>
<feature type="repeat" description="WD" evidence="8">
    <location>
        <begin position="231"/>
        <end position="272"/>
    </location>
</feature>
<dbReference type="FunFam" id="2.130.10.10:FF:000940">
    <property type="entry name" value="WD repeat domain 37"/>
    <property type="match status" value="1"/>
</dbReference>
<dbReference type="Gene3D" id="2.130.10.10">
    <property type="entry name" value="YVTN repeat-like/Quinoprotein amine dehydrogenase"/>
    <property type="match status" value="3"/>
</dbReference>
<feature type="compositionally biased region" description="Polar residues" evidence="9">
    <location>
        <begin position="22"/>
        <end position="31"/>
    </location>
</feature>
<dbReference type="AlphaFoldDB" id="A0A3P9LGT3"/>
<evidence type="ECO:0000256" key="1">
    <source>
        <dbReference type="ARBA" id="ARBA00004123"/>
    </source>
</evidence>
<evidence type="ECO:0000313" key="11">
    <source>
        <dbReference type="Proteomes" id="UP000265180"/>
    </source>
</evidence>
<dbReference type="InterPro" id="IPR019775">
    <property type="entry name" value="WD40_repeat_CS"/>
</dbReference>
<keyword evidence="4 8" id="KW-0853">WD repeat</keyword>
<dbReference type="FunFam" id="2.130.10.10:FF:000152">
    <property type="entry name" value="WD repeat-containing protein 37"/>
    <property type="match status" value="1"/>
</dbReference>
<evidence type="ECO:0000256" key="2">
    <source>
        <dbReference type="ARBA" id="ARBA00004496"/>
    </source>
</evidence>
<dbReference type="Proteomes" id="UP000265180">
    <property type="component" value="Chromosome 17"/>
</dbReference>
<dbReference type="InterPro" id="IPR020472">
    <property type="entry name" value="WD40_PAC1"/>
</dbReference>